<evidence type="ECO:0000256" key="1">
    <source>
        <dbReference type="ARBA" id="ARBA00009589"/>
    </source>
</evidence>
<dbReference type="InterPro" id="IPR052419">
    <property type="entry name" value="5_3-deoxyribonucleotidase-like"/>
</dbReference>
<dbReference type="RefSeq" id="WP_110936655.1">
    <property type="nucleotide sequence ID" value="NZ_KZ614146.1"/>
</dbReference>
<dbReference type="Gene3D" id="3.40.50.1000">
    <property type="entry name" value="HAD superfamily/HAD-like"/>
    <property type="match status" value="1"/>
</dbReference>
<gene>
    <name evidence="5" type="ORF">CR203_01235</name>
</gene>
<feature type="active site" description="Nucleophile" evidence="4">
    <location>
        <position position="9"/>
    </location>
</feature>
<dbReference type="GO" id="GO:0008253">
    <property type="term" value="F:5'-nucleotidase activity"/>
    <property type="evidence" value="ECO:0007669"/>
    <property type="project" value="InterPro"/>
</dbReference>
<keyword evidence="2 3" id="KW-0378">Hydrolase</keyword>
<accession>A0A3A9KLJ5</accession>
<dbReference type="OrthoDB" id="2471595at2"/>
<dbReference type="EMBL" id="PDOE01000001">
    <property type="protein sequence ID" value="RKL68705.1"/>
    <property type="molecule type" value="Genomic_DNA"/>
</dbReference>
<dbReference type="Pfam" id="PF06941">
    <property type="entry name" value="NT5C"/>
    <property type="match status" value="1"/>
</dbReference>
<evidence type="ECO:0000256" key="3">
    <source>
        <dbReference type="PIRNR" id="PIRNR021362"/>
    </source>
</evidence>
<dbReference type="PANTHER" id="PTHR35134:SF2">
    <property type="entry name" value="NUCLEOTIDASE YQFW-RELATED"/>
    <property type="match status" value="1"/>
</dbReference>
<dbReference type="GO" id="GO:0009264">
    <property type="term" value="P:deoxyribonucleotide catabolic process"/>
    <property type="evidence" value="ECO:0007669"/>
    <property type="project" value="InterPro"/>
</dbReference>
<dbReference type="PIRSF" id="PIRSF021362">
    <property type="entry name" value="UCP021362_HAD"/>
    <property type="match status" value="1"/>
</dbReference>
<dbReference type="InterPro" id="IPR010708">
    <property type="entry name" value="5'(3')-deoxyribonucleotidase"/>
</dbReference>
<dbReference type="InterPro" id="IPR036412">
    <property type="entry name" value="HAD-like_sf"/>
</dbReference>
<dbReference type="EC" id="3.1.3.-" evidence="3"/>
<evidence type="ECO:0000313" key="5">
    <source>
        <dbReference type="EMBL" id="RKL68705.1"/>
    </source>
</evidence>
<dbReference type="InterPro" id="IPR009206">
    <property type="entry name" value="Nucleotidase_putative"/>
</dbReference>
<evidence type="ECO:0000313" key="6">
    <source>
        <dbReference type="Proteomes" id="UP000281498"/>
    </source>
</evidence>
<feature type="active site" description="Proton donor" evidence="4">
    <location>
        <position position="11"/>
    </location>
</feature>
<sequence>MGKYRFGIDIDGTITNPDTFLPYLNKHFEKQLTLDDIVEYELSGVLGLTKQQFLDWMKVHEPNIYKQAEMAEHAKDTLLDWKKYHELYFISARPKEVKTVTEEWFHRLTVPYDHIELLGQHDKLNAVKKHNVDIFFEDKHDNACNIAEECHIPVILMNTPYNQLPVPSNVFRVADWKEAKQKVSTIF</sequence>
<dbReference type="InterPro" id="IPR023214">
    <property type="entry name" value="HAD_sf"/>
</dbReference>
<dbReference type="AlphaFoldDB" id="A0A3A9KLJ5"/>
<organism evidence="5 6">
    <name type="scientific">Salipaludibacillus neizhouensis</name>
    <dbReference type="NCBI Taxonomy" id="885475"/>
    <lineage>
        <taxon>Bacteria</taxon>
        <taxon>Bacillati</taxon>
        <taxon>Bacillota</taxon>
        <taxon>Bacilli</taxon>
        <taxon>Bacillales</taxon>
        <taxon>Bacillaceae</taxon>
    </lineage>
</organism>
<dbReference type="PANTHER" id="PTHR35134">
    <property type="entry name" value="NUCLEOTIDASE YQFW-RELATED"/>
    <property type="match status" value="1"/>
</dbReference>
<comment type="similarity">
    <text evidence="1 3">Belongs to the 5'(3')-deoxyribonucleotidase family.</text>
</comment>
<dbReference type="Proteomes" id="UP000281498">
    <property type="component" value="Unassembled WGS sequence"/>
</dbReference>
<dbReference type="SUPFAM" id="SSF56784">
    <property type="entry name" value="HAD-like"/>
    <property type="match status" value="1"/>
</dbReference>
<protein>
    <recommendedName>
        <fullName evidence="3">Nucleotidase</fullName>
        <ecNumber evidence="3">3.1.3.-</ecNumber>
    </recommendedName>
</protein>
<evidence type="ECO:0000256" key="4">
    <source>
        <dbReference type="PIRSR" id="PIRSR610708-1"/>
    </source>
</evidence>
<evidence type="ECO:0000256" key="2">
    <source>
        <dbReference type="ARBA" id="ARBA00022801"/>
    </source>
</evidence>
<name>A0A3A9KLJ5_9BACI</name>
<comment type="caution">
    <text evidence="5">The sequence shown here is derived from an EMBL/GenBank/DDBJ whole genome shotgun (WGS) entry which is preliminary data.</text>
</comment>
<reference evidence="5 6" key="1">
    <citation type="submission" date="2017-10" db="EMBL/GenBank/DDBJ databases">
        <title>Bacillus sp. nov., a halophilic bacterium isolated from a Keqin Lake.</title>
        <authorList>
            <person name="Wang H."/>
        </authorList>
    </citation>
    <scope>NUCLEOTIDE SEQUENCE [LARGE SCALE GENOMIC DNA]</scope>
    <source>
        <strain evidence="5 6">KCTC 13187</strain>
    </source>
</reference>
<proteinExistence type="inferred from homology"/>
<keyword evidence="6" id="KW-1185">Reference proteome</keyword>